<accession>A0A377DEC9</accession>
<dbReference type="AlphaFoldDB" id="A0A377DEC9"/>
<reference evidence="1 2" key="1">
    <citation type="submission" date="2018-06" db="EMBL/GenBank/DDBJ databases">
        <authorList>
            <consortium name="Pathogen Informatics"/>
            <person name="Doyle S."/>
        </authorList>
    </citation>
    <scope>NUCLEOTIDE SEQUENCE [LARGE SCALE GENOMIC DNA]</scope>
    <source>
        <strain evidence="1 2">NCTC7922</strain>
    </source>
</reference>
<gene>
    <name evidence="1" type="ORF">NCTC7922_05416</name>
</gene>
<proteinExistence type="predicted"/>
<evidence type="ECO:0000313" key="1">
    <source>
        <dbReference type="EMBL" id="STM19331.1"/>
    </source>
</evidence>
<protein>
    <submittedName>
        <fullName evidence="1">Uncharacterized protein</fullName>
    </submittedName>
</protein>
<organism evidence="1 2">
    <name type="scientific">Escherichia coli</name>
    <dbReference type="NCBI Taxonomy" id="562"/>
    <lineage>
        <taxon>Bacteria</taxon>
        <taxon>Pseudomonadati</taxon>
        <taxon>Pseudomonadota</taxon>
        <taxon>Gammaproteobacteria</taxon>
        <taxon>Enterobacterales</taxon>
        <taxon>Enterobacteriaceae</taxon>
        <taxon>Escherichia</taxon>
    </lineage>
</organism>
<sequence length="69" mass="8277">MFTKRNKLEDKKIDIGNLIATFDYEVKYLEEYISFTNELMSKKKNKTQDNMYSDTLLDPMNESLIQQIF</sequence>
<evidence type="ECO:0000313" key="2">
    <source>
        <dbReference type="Proteomes" id="UP000254174"/>
    </source>
</evidence>
<dbReference type="EMBL" id="UGFC01000006">
    <property type="protein sequence ID" value="STM19331.1"/>
    <property type="molecule type" value="Genomic_DNA"/>
</dbReference>
<dbReference type="Proteomes" id="UP000254174">
    <property type="component" value="Unassembled WGS sequence"/>
</dbReference>
<name>A0A377DEC9_ECOLX</name>